<accession>A0A8H6AJL5</accession>
<reference evidence="2 3" key="1">
    <citation type="journal article" date="2020" name="Phytopathology">
        <title>A high-quality genome resource of Botrytis fragariae, a new and rapidly spreading fungal pathogen causing strawberry gray mold in the U.S.A.</title>
        <authorList>
            <person name="Wu Y."/>
            <person name="Saski C.A."/>
            <person name="Schnabel G."/>
            <person name="Xiao S."/>
            <person name="Hu M."/>
        </authorList>
    </citation>
    <scope>NUCLEOTIDE SEQUENCE [LARGE SCALE GENOMIC DNA]</scope>
    <source>
        <strain evidence="2 3">BVB16</strain>
    </source>
</reference>
<evidence type="ECO:0000313" key="2">
    <source>
        <dbReference type="EMBL" id="KAF5868852.1"/>
    </source>
</evidence>
<dbReference type="EMBL" id="JABFCT010000019">
    <property type="protein sequence ID" value="KAF5868852.1"/>
    <property type="molecule type" value="Genomic_DNA"/>
</dbReference>
<comment type="caution">
    <text evidence="2">The sequence shown here is derived from an EMBL/GenBank/DDBJ whole genome shotgun (WGS) entry which is preliminary data.</text>
</comment>
<dbReference type="GeneID" id="59265835"/>
<proteinExistence type="predicted"/>
<keyword evidence="3" id="KW-1185">Reference proteome</keyword>
<name>A0A8H6AJL5_9HELO</name>
<feature type="region of interest" description="Disordered" evidence="1">
    <location>
        <begin position="104"/>
        <end position="136"/>
    </location>
</feature>
<protein>
    <submittedName>
        <fullName evidence="2">Uncharacterized protein</fullName>
    </submittedName>
</protein>
<dbReference type="Proteomes" id="UP000531561">
    <property type="component" value="Unassembled WGS sequence"/>
</dbReference>
<evidence type="ECO:0000313" key="3">
    <source>
        <dbReference type="Proteomes" id="UP000531561"/>
    </source>
</evidence>
<sequence length="163" mass="18918">MLTLKPGSNRNKSKNKSSMKIMKRSCMITLHNVRVPSKRIRLMQCHTHTILHGVYDQGMILRETFSWIAVTRGLRYHSFEGWRARELGEDFIEECMQKLLDRVDSQDHQPGLSPSTCQNEPHEPYEPYEPHEPSLRTHGTNHPIWSFSLDSPVSVVEPRLIQG</sequence>
<organism evidence="2 3">
    <name type="scientific">Botrytis fragariae</name>
    <dbReference type="NCBI Taxonomy" id="1964551"/>
    <lineage>
        <taxon>Eukaryota</taxon>
        <taxon>Fungi</taxon>
        <taxon>Dikarya</taxon>
        <taxon>Ascomycota</taxon>
        <taxon>Pezizomycotina</taxon>
        <taxon>Leotiomycetes</taxon>
        <taxon>Helotiales</taxon>
        <taxon>Sclerotiniaceae</taxon>
        <taxon>Botrytis</taxon>
    </lineage>
</organism>
<dbReference type="RefSeq" id="XP_037187801.1">
    <property type="nucleotide sequence ID" value="XM_037342143.1"/>
</dbReference>
<feature type="compositionally biased region" description="Basic and acidic residues" evidence="1">
    <location>
        <begin position="120"/>
        <end position="135"/>
    </location>
</feature>
<gene>
    <name evidence="2" type="ORF">Bfra_011817</name>
</gene>
<evidence type="ECO:0000256" key="1">
    <source>
        <dbReference type="SAM" id="MobiDB-lite"/>
    </source>
</evidence>
<dbReference type="AlphaFoldDB" id="A0A8H6AJL5"/>